<comment type="caution">
    <text evidence="6">The sequence shown here is derived from an EMBL/GenBank/DDBJ whole genome shotgun (WGS) entry which is preliminary data.</text>
</comment>
<dbReference type="PANTHER" id="PTHR47199">
    <property type="entry name" value="PHOTOSYSTEM II STABILITY/ASSEMBLY FACTOR HCF136, CHLOROPLASTIC"/>
    <property type="match status" value="1"/>
</dbReference>
<evidence type="ECO:0000256" key="1">
    <source>
        <dbReference type="ARBA" id="ARBA00022531"/>
    </source>
</evidence>
<dbReference type="InterPro" id="IPR015943">
    <property type="entry name" value="WD40/YVTN_repeat-like_dom_sf"/>
</dbReference>
<evidence type="ECO:0000256" key="2">
    <source>
        <dbReference type="ARBA" id="ARBA00023276"/>
    </source>
</evidence>
<keyword evidence="1" id="KW-0602">Photosynthesis</keyword>
<keyword evidence="3" id="KW-0732">Signal</keyword>
<dbReference type="InterPro" id="IPR026444">
    <property type="entry name" value="Secre_tail"/>
</dbReference>
<evidence type="ECO:0000313" key="6">
    <source>
        <dbReference type="EMBL" id="MBH8557130.1"/>
    </source>
</evidence>
<dbReference type="SUPFAM" id="SSF110296">
    <property type="entry name" value="Oligoxyloglucan reducing end-specific cellobiohydrolase"/>
    <property type="match status" value="3"/>
</dbReference>
<feature type="signal peptide" evidence="3">
    <location>
        <begin position="1"/>
        <end position="21"/>
    </location>
</feature>
<evidence type="ECO:0000259" key="4">
    <source>
        <dbReference type="Pfam" id="PF14870"/>
    </source>
</evidence>
<name>A0ABS0Q3C6_9BACT</name>
<dbReference type="NCBIfam" id="TIGR04183">
    <property type="entry name" value="Por_Secre_tail"/>
    <property type="match status" value="1"/>
</dbReference>
<dbReference type="Gene3D" id="2.130.10.10">
    <property type="entry name" value="YVTN repeat-like/Quinoprotein amine dehydrogenase"/>
    <property type="match status" value="3"/>
</dbReference>
<evidence type="ECO:0000313" key="7">
    <source>
        <dbReference type="Proteomes" id="UP000625631"/>
    </source>
</evidence>
<dbReference type="EMBL" id="JAEDAE010000001">
    <property type="protein sequence ID" value="MBH8557130.1"/>
    <property type="molecule type" value="Genomic_DNA"/>
</dbReference>
<gene>
    <name evidence="6" type="ORF">I7X13_03665</name>
</gene>
<evidence type="ECO:0000256" key="3">
    <source>
        <dbReference type="SAM" id="SignalP"/>
    </source>
</evidence>
<feature type="domain" description="Secretion system C-terminal sorting" evidence="5">
    <location>
        <begin position="731"/>
        <end position="794"/>
    </location>
</feature>
<feature type="chain" id="PRO_5047171625" evidence="3">
    <location>
        <begin position="22"/>
        <end position="799"/>
    </location>
</feature>
<feature type="domain" description="Photosynthesis system II assembly factor Ycf48/Hcf136-like" evidence="4">
    <location>
        <begin position="492"/>
        <end position="581"/>
    </location>
</feature>
<dbReference type="PANTHER" id="PTHR47199:SF2">
    <property type="entry name" value="PHOTOSYSTEM II STABILITY_ASSEMBLY FACTOR HCF136, CHLOROPLASTIC"/>
    <property type="match status" value="1"/>
</dbReference>
<evidence type="ECO:0000259" key="5">
    <source>
        <dbReference type="Pfam" id="PF18962"/>
    </source>
</evidence>
<accession>A0ABS0Q3C6</accession>
<reference evidence="6 7" key="1">
    <citation type="submission" date="2020-12" db="EMBL/GenBank/DDBJ databases">
        <title>Hymenobacter sp.</title>
        <authorList>
            <person name="Kim M.K."/>
        </authorList>
    </citation>
    <scope>NUCLEOTIDE SEQUENCE [LARGE SCALE GENOMIC DNA]</scope>
    <source>
        <strain evidence="6 7">BT442</strain>
    </source>
</reference>
<keyword evidence="7" id="KW-1185">Reference proteome</keyword>
<sequence length="799" mass="85997">MKKLLLAAICLCFLHISPAAAQWQWLNPKPNTYSGQAIRFVNPNRGFVLQELGQLLRTDDAGLTWREVARYPDAADLEFAHDGTGYLLTHPGVLWRSTDSGQTWARVSRAPQTAPQYVGYGPPVVQHYYTRLHAISADTVVELTNNGLLRRSVDGGRQWQETATGVQVLSSFFVSGKVGFMGTWGGKIYKTTNGGTTWTKLSEVTYIPSEITMLHFISPLVGFAHREHSDLLRTSDGGLTWTVVSNRLEDINEMHFLSPSVGFAVGDYGTIYSTATAGLSWTAIGPAATSGLIAGNNWRSVYFTSPATGYVTGQGNKGPIMRTVDGGQTWLPLGPLMGNINALVFPGQGLMGYALSTNGLLHTTDGGDNWGLRSPTSGTVLACPDASTLIAVNGNISRSVDGGLTWTSAAVPGRYNGTTVVSTLSMANAQVGFAAGSDGVNTVLARTIDGARTWQVVNGSYSQGLRKLAFVSPSTGFAIGYNDLYKTTDSGLSWQPVRLGQYGTPSDVAFVDAQVGYALDEYATIYKTTDGGSTWMPSQLNRSRPYAAGHTLRLHFFDRDNGCVQDDAGSIFRTADGGRSWIWERNLGSQAMAYTHGGQSLVLGGGNGMLVRRSLAATPWPFRAEVLPPAVLTDSSAVLAGTLISTNCIVDSARFEYGLASAPGFSKVAAAYPTLWYGSDSLRAQVPSGLLPATTYRVRIRMVHNGSVYYSAESTFATPMQSVLPTPELAVYPNPTSSYLRVVAPGSRGTARIEVFSLQGTRVRETTDSGVDLAGLHSGIYILWVHQGEQVYRRRIMKQ</sequence>
<proteinExistence type="predicted"/>
<dbReference type="Pfam" id="PF18962">
    <property type="entry name" value="Por_Secre_tail"/>
    <property type="match status" value="1"/>
</dbReference>
<protein>
    <submittedName>
        <fullName evidence="6">T9SS type A sorting domain-containing protein</fullName>
    </submittedName>
</protein>
<keyword evidence="2" id="KW-0604">Photosystem II</keyword>
<feature type="domain" description="Photosynthesis system II assembly factor Ycf48/Hcf136-like" evidence="4">
    <location>
        <begin position="34"/>
        <end position="161"/>
    </location>
</feature>
<dbReference type="Pfam" id="PF14870">
    <property type="entry name" value="PSII_BNR"/>
    <property type="match status" value="2"/>
</dbReference>
<dbReference type="CDD" id="cd15482">
    <property type="entry name" value="Sialidase_non-viral"/>
    <property type="match status" value="1"/>
</dbReference>
<organism evidence="6 7">
    <name type="scientific">Hymenobacter negativus</name>
    <dbReference type="NCBI Taxonomy" id="2795026"/>
    <lineage>
        <taxon>Bacteria</taxon>
        <taxon>Pseudomonadati</taxon>
        <taxon>Bacteroidota</taxon>
        <taxon>Cytophagia</taxon>
        <taxon>Cytophagales</taxon>
        <taxon>Hymenobacteraceae</taxon>
        <taxon>Hymenobacter</taxon>
    </lineage>
</organism>
<dbReference type="RefSeq" id="WP_198074391.1">
    <property type="nucleotide sequence ID" value="NZ_JAEDAE010000001.1"/>
</dbReference>
<dbReference type="InterPro" id="IPR028203">
    <property type="entry name" value="PSII_CF48-like_dom"/>
</dbReference>
<dbReference type="Proteomes" id="UP000625631">
    <property type="component" value="Unassembled WGS sequence"/>
</dbReference>